<accession>A0A4U5QMS0</accession>
<reference evidence="2" key="1">
    <citation type="submission" date="2018-10" db="EMBL/GenBank/DDBJ databases">
        <title>Population genomic analysis revealed the cold adaptation of white poplar.</title>
        <authorList>
            <person name="Liu Y.-J."/>
        </authorList>
    </citation>
    <scope>NUCLEOTIDE SEQUENCE [LARGE SCALE GENOMIC DNA]</scope>
    <source>
        <strain evidence="2">PAL-ZL1</strain>
    </source>
</reference>
<organism evidence="2">
    <name type="scientific">Populus alba</name>
    <name type="common">White poplar</name>
    <dbReference type="NCBI Taxonomy" id="43335"/>
    <lineage>
        <taxon>Eukaryota</taxon>
        <taxon>Viridiplantae</taxon>
        <taxon>Streptophyta</taxon>
        <taxon>Embryophyta</taxon>
        <taxon>Tracheophyta</taxon>
        <taxon>Spermatophyta</taxon>
        <taxon>Magnoliopsida</taxon>
        <taxon>eudicotyledons</taxon>
        <taxon>Gunneridae</taxon>
        <taxon>Pentapetalae</taxon>
        <taxon>rosids</taxon>
        <taxon>fabids</taxon>
        <taxon>Malpighiales</taxon>
        <taxon>Salicaceae</taxon>
        <taxon>Saliceae</taxon>
        <taxon>Populus</taxon>
    </lineage>
</organism>
<name>A0A4U5QMS0_POPAL</name>
<evidence type="ECO:0000313" key="2">
    <source>
        <dbReference type="EMBL" id="TKS12114.1"/>
    </source>
</evidence>
<evidence type="ECO:0000256" key="1">
    <source>
        <dbReference type="SAM" id="MobiDB-lite"/>
    </source>
</evidence>
<feature type="region of interest" description="Disordered" evidence="1">
    <location>
        <begin position="8"/>
        <end position="51"/>
    </location>
</feature>
<sequence length="101" mass="11732">MKCFYVFKDRSRNQNGQTNSAPELREQSKSNSSARSRTAKSSPPPRSMPELYKEKEHNLRVFSFQELREATNGFNRLLKIGEGGFWRAYKETTRLTAKTIL</sequence>
<dbReference type="AlphaFoldDB" id="A0A4U5QMS0"/>
<protein>
    <submittedName>
        <fullName evidence="2">Uncharacterized protein</fullName>
    </submittedName>
</protein>
<dbReference type="Gene3D" id="3.30.200.20">
    <property type="entry name" value="Phosphorylase Kinase, domain 1"/>
    <property type="match status" value="1"/>
</dbReference>
<comment type="caution">
    <text evidence="2">The sequence shown here is derived from an EMBL/GenBank/DDBJ whole genome shotgun (WGS) entry which is preliminary data.</text>
</comment>
<dbReference type="STRING" id="43335.A0A4U5QMS0"/>
<gene>
    <name evidence="2" type="ORF">D5086_0000067000</name>
</gene>
<feature type="compositionally biased region" description="Polar residues" evidence="1">
    <location>
        <begin position="29"/>
        <end position="41"/>
    </location>
</feature>
<dbReference type="EMBL" id="RCHU01000181">
    <property type="protein sequence ID" value="TKS12114.1"/>
    <property type="molecule type" value="Genomic_DNA"/>
</dbReference>
<proteinExistence type="predicted"/>